<dbReference type="EnsemblMetazoa" id="Aqu2.1.40800_001">
    <property type="protein sequence ID" value="Aqu2.1.40800_001"/>
    <property type="gene ID" value="Aqu2.1.40800"/>
</dbReference>
<accession>A0A1X7VLU8</accession>
<dbReference type="AlphaFoldDB" id="A0A1X7VLU8"/>
<evidence type="ECO:0000313" key="1">
    <source>
        <dbReference type="EnsemblMetazoa" id="Aqu2.1.40800_001"/>
    </source>
</evidence>
<organism evidence="1">
    <name type="scientific">Amphimedon queenslandica</name>
    <name type="common">Sponge</name>
    <dbReference type="NCBI Taxonomy" id="400682"/>
    <lineage>
        <taxon>Eukaryota</taxon>
        <taxon>Metazoa</taxon>
        <taxon>Porifera</taxon>
        <taxon>Demospongiae</taxon>
        <taxon>Heteroscleromorpha</taxon>
        <taxon>Haplosclerida</taxon>
        <taxon>Niphatidae</taxon>
        <taxon>Amphimedon</taxon>
    </lineage>
</organism>
<dbReference type="InParanoid" id="A0A1X7VLU8"/>
<protein>
    <submittedName>
        <fullName evidence="1">Uncharacterized protein</fullName>
    </submittedName>
</protein>
<proteinExistence type="predicted"/>
<sequence length="24" mass="2800">RGTVFYDCRGPHLIVMLQLLEPEI</sequence>
<name>A0A1X7VLU8_AMPQE</name>
<reference evidence="1" key="1">
    <citation type="submission" date="2017-05" db="UniProtKB">
        <authorList>
            <consortium name="EnsemblMetazoa"/>
        </authorList>
    </citation>
    <scope>IDENTIFICATION</scope>
</reference>